<accession>A0A016TE32</accession>
<evidence type="ECO:0000313" key="1">
    <source>
        <dbReference type="EMBL" id="EYC00878.1"/>
    </source>
</evidence>
<organism evidence="1 2">
    <name type="scientific">Ancylostoma ceylanicum</name>
    <dbReference type="NCBI Taxonomy" id="53326"/>
    <lineage>
        <taxon>Eukaryota</taxon>
        <taxon>Metazoa</taxon>
        <taxon>Ecdysozoa</taxon>
        <taxon>Nematoda</taxon>
        <taxon>Chromadorea</taxon>
        <taxon>Rhabditida</taxon>
        <taxon>Rhabditina</taxon>
        <taxon>Rhabditomorpha</taxon>
        <taxon>Strongyloidea</taxon>
        <taxon>Ancylostomatidae</taxon>
        <taxon>Ancylostomatinae</taxon>
        <taxon>Ancylostoma</taxon>
    </lineage>
</organism>
<dbReference type="AlphaFoldDB" id="A0A016TE32"/>
<dbReference type="Proteomes" id="UP000024635">
    <property type="component" value="Unassembled WGS sequence"/>
</dbReference>
<sequence length="113" mass="12482">MAVLYSVASSVFLRKHPSCPDLCNVIAVIVLQCGRNPNCTSFSHRIVDSVKMSLLLKPHRLPWLKAIGLEIGAIDDLGWEVMVIGRRNIDQLDVAGIALSPIGSQYTLAWLQR</sequence>
<gene>
    <name evidence="1" type="primary">Acey_s0112.g313</name>
    <name evidence="1" type="ORF">Y032_0112g313</name>
</gene>
<comment type="caution">
    <text evidence="1">The sequence shown here is derived from an EMBL/GenBank/DDBJ whole genome shotgun (WGS) entry which is preliminary data.</text>
</comment>
<name>A0A016TE32_9BILA</name>
<keyword evidence="2" id="KW-1185">Reference proteome</keyword>
<proteinExistence type="predicted"/>
<dbReference type="EMBL" id="JARK01001448">
    <property type="protein sequence ID" value="EYC00878.1"/>
    <property type="molecule type" value="Genomic_DNA"/>
</dbReference>
<reference evidence="2" key="1">
    <citation type="journal article" date="2015" name="Nat. Genet.">
        <title>The genome and transcriptome of the zoonotic hookworm Ancylostoma ceylanicum identify infection-specific gene families.</title>
        <authorList>
            <person name="Schwarz E.M."/>
            <person name="Hu Y."/>
            <person name="Antoshechkin I."/>
            <person name="Miller M.M."/>
            <person name="Sternberg P.W."/>
            <person name="Aroian R.V."/>
        </authorList>
    </citation>
    <scope>NUCLEOTIDE SEQUENCE</scope>
    <source>
        <strain evidence="2">HY135</strain>
    </source>
</reference>
<protein>
    <submittedName>
        <fullName evidence="1">Uncharacterized protein</fullName>
    </submittedName>
</protein>
<evidence type="ECO:0000313" key="2">
    <source>
        <dbReference type="Proteomes" id="UP000024635"/>
    </source>
</evidence>